<evidence type="ECO:0000313" key="26">
    <source>
        <dbReference type="Proteomes" id="UP000823388"/>
    </source>
</evidence>
<keyword evidence="13" id="KW-0418">Kinase</keyword>
<keyword evidence="15 22" id="KW-1133">Transmembrane helix</keyword>
<evidence type="ECO:0000256" key="14">
    <source>
        <dbReference type="ARBA" id="ARBA00022840"/>
    </source>
</evidence>
<dbReference type="FunFam" id="3.80.10.10:FF:000129">
    <property type="entry name" value="Leucine-rich repeat receptor-like kinase"/>
    <property type="match status" value="1"/>
</dbReference>
<dbReference type="AlphaFoldDB" id="A0A8T0WE94"/>
<comment type="catalytic activity">
    <reaction evidence="20">
        <text>L-seryl-[protein] + ATP = O-phospho-L-seryl-[protein] + ADP + H(+)</text>
        <dbReference type="Rhea" id="RHEA:17989"/>
        <dbReference type="Rhea" id="RHEA-COMP:9863"/>
        <dbReference type="Rhea" id="RHEA-COMP:11604"/>
        <dbReference type="ChEBI" id="CHEBI:15378"/>
        <dbReference type="ChEBI" id="CHEBI:29999"/>
        <dbReference type="ChEBI" id="CHEBI:30616"/>
        <dbReference type="ChEBI" id="CHEBI:83421"/>
        <dbReference type="ChEBI" id="CHEBI:456216"/>
        <dbReference type="EC" id="2.7.11.1"/>
    </reaction>
</comment>
<keyword evidence="12 21" id="KW-0547">Nucleotide-binding</keyword>
<evidence type="ECO:0000256" key="22">
    <source>
        <dbReference type="SAM" id="Phobius"/>
    </source>
</evidence>
<evidence type="ECO:0000313" key="25">
    <source>
        <dbReference type="EMBL" id="KAG2642983.1"/>
    </source>
</evidence>
<evidence type="ECO:0000256" key="8">
    <source>
        <dbReference type="ARBA" id="ARBA00022679"/>
    </source>
</evidence>
<evidence type="ECO:0000256" key="18">
    <source>
        <dbReference type="ARBA" id="ARBA00023180"/>
    </source>
</evidence>
<dbReference type="InterPro" id="IPR017441">
    <property type="entry name" value="Protein_kinase_ATP_BS"/>
</dbReference>
<evidence type="ECO:0000259" key="24">
    <source>
        <dbReference type="PROSITE" id="PS50011"/>
    </source>
</evidence>
<dbReference type="PANTHER" id="PTHR45631:SF6">
    <property type="entry name" value="OS09G0352000 PROTEIN"/>
    <property type="match status" value="1"/>
</dbReference>
<feature type="domain" description="Protein kinase" evidence="24">
    <location>
        <begin position="550"/>
        <end position="827"/>
    </location>
</feature>
<dbReference type="SMART" id="SM00220">
    <property type="entry name" value="S_TKc"/>
    <property type="match status" value="1"/>
</dbReference>
<dbReference type="Gene3D" id="3.30.200.20">
    <property type="entry name" value="Phosphorylase Kinase, domain 1"/>
    <property type="match status" value="1"/>
</dbReference>
<dbReference type="Gene3D" id="1.10.510.10">
    <property type="entry name" value="Transferase(Phosphotransferase) domain 1"/>
    <property type="match status" value="1"/>
</dbReference>
<dbReference type="InterPro" id="IPR000719">
    <property type="entry name" value="Prot_kinase_dom"/>
</dbReference>
<evidence type="ECO:0000256" key="19">
    <source>
        <dbReference type="ARBA" id="ARBA00047899"/>
    </source>
</evidence>
<evidence type="ECO:0000256" key="3">
    <source>
        <dbReference type="ARBA" id="ARBA00010217"/>
    </source>
</evidence>
<dbReference type="GO" id="GO:0004674">
    <property type="term" value="F:protein serine/threonine kinase activity"/>
    <property type="evidence" value="ECO:0007669"/>
    <property type="project" value="UniProtKB-KW"/>
</dbReference>
<evidence type="ECO:0000256" key="15">
    <source>
        <dbReference type="ARBA" id="ARBA00022989"/>
    </source>
</evidence>
<keyword evidence="11" id="KW-0677">Repeat</keyword>
<evidence type="ECO:0000256" key="20">
    <source>
        <dbReference type="ARBA" id="ARBA00048679"/>
    </source>
</evidence>
<evidence type="ECO:0000256" key="4">
    <source>
        <dbReference type="ARBA" id="ARBA00012513"/>
    </source>
</evidence>
<gene>
    <name evidence="25" type="ORF">PVAP13_2KG291700</name>
</gene>
<dbReference type="Pfam" id="PF07714">
    <property type="entry name" value="PK_Tyr_Ser-Thr"/>
    <property type="match status" value="1"/>
</dbReference>
<dbReference type="InterPro" id="IPR011009">
    <property type="entry name" value="Kinase-like_dom_sf"/>
</dbReference>
<evidence type="ECO:0000256" key="13">
    <source>
        <dbReference type="ARBA" id="ARBA00022777"/>
    </source>
</evidence>
<evidence type="ECO:0000256" key="16">
    <source>
        <dbReference type="ARBA" id="ARBA00023136"/>
    </source>
</evidence>
<dbReference type="InterPro" id="IPR001611">
    <property type="entry name" value="Leu-rich_rpt"/>
</dbReference>
<dbReference type="GO" id="GO:0002229">
    <property type="term" value="P:defense response to oomycetes"/>
    <property type="evidence" value="ECO:0007669"/>
    <property type="project" value="UniProtKB-ARBA"/>
</dbReference>
<comment type="catalytic activity">
    <reaction evidence="19">
        <text>L-threonyl-[protein] + ATP = O-phospho-L-threonyl-[protein] + ADP + H(+)</text>
        <dbReference type="Rhea" id="RHEA:46608"/>
        <dbReference type="Rhea" id="RHEA-COMP:11060"/>
        <dbReference type="Rhea" id="RHEA-COMP:11605"/>
        <dbReference type="ChEBI" id="CHEBI:15378"/>
        <dbReference type="ChEBI" id="CHEBI:30013"/>
        <dbReference type="ChEBI" id="CHEBI:30616"/>
        <dbReference type="ChEBI" id="CHEBI:61977"/>
        <dbReference type="ChEBI" id="CHEBI:456216"/>
        <dbReference type="EC" id="2.7.11.1"/>
    </reaction>
</comment>
<dbReference type="Pfam" id="PF13855">
    <property type="entry name" value="LRR_8"/>
    <property type="match status" value="1"/>
</dbReference>
<feature type="transmembrane region" description="Helical" evidence="22">
    <location>
        <begin position="497"/>
        <end position="519"/>
    </location>
</feature>
<proteinExistence type="inferred from homology"/>
<feature type="binding site" evidence="21">
    <location>
        <position position="578"/>
    </location>
    <ligand>
        <name>ATP</name>
        <dbReference type="ChEBI" id="CHEBI:30616"/>
    </ligand>
</feature>
<accession>A0A8T0WE94</accession>
<keyword evidence="26" id="KW-1185">Reference proteome</keyword>
<dbReference type="Proteomes" id="UP000823388">
    <property type="component" value="Chromosome 2K"/>
</dbReference>
<evidence type="ECO:0000256" key="1">
    <source>
        <dbReference type="ARBA" id="ARBA00004251"/>
    </source>
</evidence>
<evidence type="ECO:0000256" key="23">
    <source>
        <dbReference type="SAM" id="SignalP"/>
    </source>
</evidence>
<dbReference type="PROSITE" id="PS50011">
    <property type="entry name" value="PROTEIN_KINASE_DOM"/>
    <property type="match status" value="1"/>
</dbReference>
<comment type="subcellular location">
    <subcellularLocation>
        <location evidence="1">Cell membrane</location>
        <topology evidence="1">Single-pass type I membrane protein</topology>
    </subcellularLocation>
</comment>
<reference evidence="25" key="1">
    <citation type="submission" date="2020-05" db="EMBL/GenBank/DDBJ databases">
        <title>WGS assembly of Panicum virgatum.</title>
        <authorList>
            <person name="Lovell J.T."/>
            <person name="Jenkins J."/>
            <person name="Shu S."/>
            <person name="Juenger T.E."/>
            <person name="Schmutz J."/>
        </authorList>
    </citation>
    <scope>NUCLEOTIDE SEQUENCE</scope>
    <source>
        <strain evidence="25">AP13</strain>
    </source>
</reference>
<evidence type="ECO:0000256" key="5">
    <source>
        <dbReference type="ARBA" id="ARBA00022475"/>
    </source>
</evidence>
<sequence length="843" mass="93138">MVFLVLLFLLLLALPVHVVVGQRGFLSIDCGLDDKDSGYTDRDTGIVYVSDGAYVDGGENLRVAAEYESQWKQRYLTVRSFPSGERNCYSLPTEAGAKYLVRVYASYGNHDGKNDSSSLEFDLHLGPNYWDTLHVATGDVFEAVFVAWASWAPVCLVNTGRGAPFVSVLELRQLPEVLYPLAVTSSQALNTFRRGNLGSSISTARYPGDQYDRFWWASGTNPQWANMSTAQAIQPDPGSAVPLPVLQTAAAAAGNGTALNYPWRTTRATYCFMVLLHFADFQSAQLRQFDVYFNGDRLGQGEKPYSPPYLAAASVRSGWHSAVDGMYNLTLAATAASQLPPMLNALEIYTAIAMDSPATFRADFDAIMAIKFEYGVKKNWAGDPCFPTKYAWDGIGCRNTSHSIMRITSLDLSRSYLDGVISKKFTLLTALENLDLSYNNLSGPVPDFLTSFSSLRVLNLSGNHLSGDSLCKNYTGTLVFRHNCNETPSPSKNKATVIAISIVVPVLGVVVLILVYFIWREKRKHSQRAIPTASAENRQFRYKELEKITNNFKQFIGQGGFGLVYYGRLEDATEVAVKMRSESSSHGLDEFLAEVQSLTKVHHRNLVSLIGYCWEKDHLALVYDYMSQGSFCYHLRGKNGASRTLNWGTRIRVVLDAAQGLDYLHKGCSPPIIHRDVKSSNILLGQTLQAKIADFGLSKTYVSDTQTHISTTAAGTAGYMDPEYVFSVYYLTGRLSESSDVYSFGIVLLEVATGEPPIVSGLGHIVQRFKQKIVTGDIGSVVDPRLGCDYDISSMRKVLDTAILCTEDSADQRPTMAAVVVELKESLALEQAWQRTCQVKLRE</sequence>
<protein>
    <recommendedName>
        <fullName evidence="4">non-specific serine/threonine protein kinase</fullName>
        <ecNumber evidence="4">2.7.11.1</ecNumber>
    </recommendedName>
</protein>
<keyword evidence="18" id="KW-0325">Glycoprotein</keyword>
<keyword evidence="17" id="KW-0675">Receptor</keyword>
<feature type="chain" id="PRO_5035947024" description="non-specific serine/threonine protein kinase" evidence="23">
    <location>
        <begin position="22"/>
        <end position="843"/>
    </location>
</feature>
<evidence type="ECO:0000256" key="10">
    <source>
        <dbReference type="ARBA" id="ARBA00022729"/>
    </source>
</evidence>
<keyword evidence="6" id="KW-0723">Serine/threonine-protein kinase</keyword>
<dbReference type="PROSITE" id="PS00108">
    <property type="entry name" value="PROTEIN_KINASE_ST"/>
    <property type="match status" value="1"/>
</dbReference>
<dbReference type="GO" id="GO:0005886">
    <property type="term" value="C:plasma membrane"/>
    <property type="evidence" value="ECO:0007669"/>
    <property type="project" value="UniProtKB-SubCell"/>
</dbReference>
<dbReference type="InterPro" id="IPR032675">
    <property type="entry name" value="LRR_dom_sf"/>
</dbReference>
<dbReference type="PROSITE" id="PS00107">
    <property type="entry name" value="PROTEIN_KINASE_ATP"/>
    <property type="match status" value="1"/>
</dbReference>
<organism evidence="25 26">
    <name type="scientific">Panicum virgatum</name>
    <name type="common">Blackwell switchgrass</name>
    <dbReference type="NCBI Taxonomy" id="38727"/>
    <lineage>
        <taxon>Eukaryota</taxon>
        <taxon>Viridiplantae</taxon>
        <taxon>Streptophyta</taxon>
        <taxon>Embryophyta</taxon>
        <taxon>Tracheophyta</taxon>
        <taxon>Spermatophyta</taxon>
        <taxon>Magnoliopsida</taxon>
        <taxon>Liliopsida</taxon>
        <taxon>Poales</taxon>
        <taxon>Poaceae</taxon>
        <taxon>PACMAD clade</taxon>
        <taxon>Panicoideae</taxon>
        <taxon>Panicodae</taxon>
        <taxon>Paniceae</taxon>
        <taxon>Panicinae</taxon>
        <taxon>Panicum</taxon>
        <taxon>Panicum sect. Hiantes</taxon>
    </lineage>
</organism>
<dbReference type="FunFam" id="1.10.510.10:FF:000240">
    <property type="entry name" value="Lectin-domain containing receptor kinase A4.3"/>
    <property type="match status" value="1"/>
</dbReference>
<keyword evidence="14 21" id="KW-0067">ATP-binding</keyword>
<dbReference type="Gene3D" id="3.80.10.10">
    <property type="entry name" value="Ribonuclease Inhibitor"/>
    <property type="match status" value="1"/>
</dbReference>
<evidence type="ECO:0000256" key="21">
    <source>
        <dbReference type="PROSITE-ProRule" id="PRU10141"/>
    </source>
</evidence>
<evidence type="ECO:0000256" key="9">
    <source>
        <dbReference type="ARBA" id="ARBA00022692"/>
    </source>
</evidence>
<dbReference type="InterPro" id="IPR001245">
    <property type="entry name" value="Ser-Thr/Tyr_kinase_cat_dom"/>
</dbReference>
<dbReference type="SUPFAM" id="SSF52058">
    <property type="entry name" value="L domain-like"/>
    <property type="match status" value="1"/>
</dbReference>
<dbReference type="EMBL" id="CM029039">
    <property type="protein sequence ID" value="KAG2642983.1"/>
    <property type="molecule type" value="Genomic_DNA"/>
</dbReference>
<dbReference type="EC" id="2.7.11.1" evidence="4"/>
<comment type="caution">
    <text evidence="25">The sequence shown here is derived from an EMBL/GenBank/DDBJ whole genome shotgun (WGS) entry which is preliminary data.</text>
</comment>
<comment type="similarity">
    <text evidence="3">In the C-terminal section; belongs to the protein kinase superfamily. Ser/Thr protein kinase family.</text>
</comment>
<keyword evidence="7" id="KW-0433">Leucine-rich repeat</keyword>
<evidence type="ECO:0000256" key="6">
    <source>
        <dbReference type="ARBA" id="ARBA00022527"/>
    </source>
</evidence>
<evidence type="ECO:0000256" key="11">
    <source>
        <dbReference type="ARBA" id="ARBA00022737"/>
    </source>
</evidence>
<evidence type="ECO:0000256" key="7">
    <source>
        <dbReference type="ARBA" id="ARBA00022614"/>
    </source>
</evidence>
<dbReference type="SUPFAM" id="SSF56112">
    <property type="entry name" value="Protein kinase-like (PK-like)"/>
    <property type="match status" value="1"/>
</dbReference>
<dbReference type="FunFam" id="3.30.200.20:FF:000394">
    <property type="entry name" value="Leucine-rich repeat receptor-like protein kinase"/>
    <property type="match status" value="1"/>
</dbReference>
<keyword evidence="16 22" id="KW-0472">Membrane</keyword>
<keyword evidence="10 23" id="KW-0732">Signal</keyword>
<feature type="signal peptide" evidence="23">
    <location>
        <begin position="1"/>
        <end position="21"/>
    </location>
</feature>
<dbReference type="InterPro" id="IPR008271">
    <property type="entry name" value="Ser/Thr_kinase_AS"/>
</dbReference>
<comment type="similarity">
    <text evidence="2">In the N-terminal section; belongs to the leguminous lectin family.</text>
</comment>
<dbReference type="Pfam" id="PF12819">
    <property type="entry name" value="Malectin_like"/>
    <property type="match status" value="1"/>
</dbReference>
<keyword evidence="5" id="KW-1003">Cell membrane</keyword>
<dbReference type="PANTHER" id="PTHR45631">
    <property type="entry name" value="OS07G0107800 PROTEIN-RELATED"/>
    <property type="match status" value="1"/>
</dbReference>
<name>A0A8T0WE94_PANVG</name>
<dbReference type="GO" id="GO:0005524">
    <property type="term" value="F:ATP binding"/>
    <property type="evidence" value="ECO:0007669"/>
    <property type="project" value="UniProtKB-UniRule"/>
</dbReference>
<evidence type="ECO:0000256" key="12">
    <source>
        <dbReference type="ARBA" id="ARBA00022741"/>
    </source>
</evidence>
<dbReference type="InterPro" id="IPR024788">
    <property type="entry name" value="Malectin-like_Carb-bd_dom"/>
</dbReference>
<evidence type="ECO:0000256" key="17">
    <source>
        <dbReference type="ARBA" id="ARBA00023170"/>
    </source>
</evidence>
<keyword evidence="9 22" id="KW-0812">Transmembrane</keyword>
<evidence type="ECO:0000256" key="2">
    <source>
        <dbReference type="ARBA" id="ARBA00008536"/>
    </source>
</evidence>
<keyword evidence="8" id="KW-0808">Transferase</keyword>